<sequence>MCPAAWDAAVANWKNTDAGRLAFPASVSNFFNGPDSMQCEVAVSQNGCTSPSLCNNAPAGFLILNSMVALNNIITNFYDSIVKSQAIVSDLITDLGKTFAPPSEPPIQALKLLLDAIGLTFVITGAPIWNIALRNLKGLSAGNHGTSKDAVNGAVMGAFTYVKDKQVELKDKAENLRTTLADIVQTFYEGMAHTRTVLFDGSESSIKILSTFFDDGQLLGNAYTQMDDLSIQKIIKKSLYASLIPLTWKQATNFNVVVIDADSYCDEQYPLVPSQLSQEVTDATQVCVDNWLYYIVTTAGVPRLCTNEGGGRSDCENKSFGIPEGLSTLDGEGWGGLTKEDLVTGAVNSWMAAGKKNDPGSINKDVTIDTMNDITDLNVRAPGIVNIPVCRFDEARYNWEQLKEHGKGGGTANWPCN</sequence>
<name>A0AAE8MUT9_9PEZI</name>
<dbReference type="Proteomes" id="UP001187682">
    <property type="component" value="Unassembled WGS sequence"/>
</dbReference>
<keyword evidence="2" id="KW-1185">Reference proteome</keyword>
<evidence type="ECO:0000313" key="1">
    <source>
        <dbReference type="EMBL" id="SPN99933.1"/>
    </source>
</evidence>
<evidence type="ECO:0000313" key="2">
    <source>
        <dbReference type="Proteomes" id="UP001187682"/>
    </source>
</evidence>
<dbReference type="AlphaFoldDB" id="A0AAE8MUT9"/>
<comment type="caution">
    <text evidence="1">The sequence shown here is derived from an EMBL/GenBank/DDBJ whole genome shotgun (WGS) entry which is preliminary data.</text>
</comment>
<reference evidence="1" key="1">
    <citation type="submission" date="2018-03" db="EMBL/GenBank/DDBJ databases">
        <authorList>
            <person name="Guldener U."/>
        </authorList>
    </citation>
    <scope>NUCLEOTIDE SEQUENCE</scope>
</reference>
<gene>
    <name evidence="1" type="ORF">DNG_02785</name>
</gene>
<organism evidence="1 2">
    <name type="scientific">Cephalotrichum gorgonifer</name>
    <dbReference type="NCBI Taxonomy" id="2041049"/>
    <lineage>
        <taxon>Eukaryota</taxon>
        <taxon>Fungi</taxon>
        <taxon>Dikarya</taxon>
        <taxon>Ascomycota</taxon>
        <taxon>Pezizomycotina</taxon>
        <taxon>Sordariomycetes</taxon>
        <taxon>Hypocreomycetidae</taxon>
        <taxon>Microascales</taxon>
        <taxon>Microascaceae</taxon>
        <taxon>Cephalotrichum</taxon>
    </lineage>
</organism>
<dbReference type="EMBL" id="ONZQ02000003">
    <property type="protein sequence ID" value="SPN99933.1"/>
    <property type="molecule type" value="Genomic_DNA"/>
</dbReference>
<proteinExistence type="predicted"/>
<accession>A0AAE8MUT9</accession>
<protein>
    <submittedName>
        <fullName evidence="1">Uncharacterized protein</fullName>
    </submittedName>
</protein>